<dbReference type="Pfam" id="PF26317">
    <property type="entry name" value="CntK_N"/>
    <property type="match status" value="1"/>
</dbReference>
<reference evidence="2" key="1">
    <citation type="submission" date="2016-10" db="EMBL/GenBank/DDBJ databases">
        <authorList>
            <person name="Varghese N."/>
            <person name="Submissions S."/>
        </authorList>
    </citation>
    <scope>NUCLEOTIDE SEQUENCE [LARGE SCALE GENOMIC DNA]</scope>
    <source>
        <strain evidence="2">KHC7</strain>
    </source>
</reference>
<evidence type="ECO:0008006" key="3">
    <source>
        <dbReference type="Google" id="ProtNLM"/>
    </source>
</evidence>
<dbReference type="Proteomes" id="UP000199355">
    <property type="component" value="Unassembled WGS sequence"/>
</dbReference>
<dbReference type="OrthoDB" id="9813391at2"/>
<evidence type="ECO:0000313" key="2">
    <source>
        <dbReference type="Proteomes" id="UP000199355"/>
    </source>
</evidence>
<sequence>MPVLPFSKWSPGGNATLLFPAAGLDARAQARLAAQALNPALLGGEQAGFVDLPARRLRMAGGEFCVNASRAVGALLALTDAAAGRGAQKALPKAAAAPCGTDRLDTLHVSGWPAPVLLHTRGAGPFWQVEARLPLPPCPLEDLAPGVCLARLPGICHVLLDEARHPLPEDCRAAAAACRHRYGLEAEAAAGVVWWRRTDAALRMTPLVHVRDADTTFLESACGSGALALALHLARLDQGRAFRLGQPSGSVLRVRLYEENAAGGTAAWAGVDGPVALVARGRAWLEDAPQL</sequence>
<dbReference type="STRING" id="571438.SAMN05192586_11170"/>
<protein>
    <recommendedName>
        <fullName evidence="3">Diaminopimelate epimerase</fullName>
    </recommendedName>
</protein>
<keyword evidence="2" id="KW-1185">Reference proteome</keyword>
<organism evidence="1 2">
    <name type="scientific">Desulfovibrio legallii</name>
    <dbReference type="NCBI Taxonomy" id="571438"/>
    <lineage>
        <taxon>Bacteria</taxon>
        <taxon>Pseudomonadati</taxon>
        <taxon>Thermodesulfobacteriota</taxon>
        <taxon>Desulfovibrionia</taxon>
        <taxon>Desulfovibrionales</taxon>
        <taxon>Desulfovibrionaceae</taxon>
        <taxon>Desulfovibrio</taxon>
    </lineage>
</organism>
<evidence type="ECO:0000313" key="1">
    <source>
        <dbReference type="EMBL" id="SDF72727.1"/>
    </source>
</evidence>
<dbReference type="RefSeq" id="WP_092154097.1">
    <property type="nucleotide sequence ID" value="NZ_FNBX01000011.1"/>
</dbReference>
<gene>
    <name evidence="1" type="ORF">SAMN05192586_11170</name>
</gene>
<dbReference type="AlphaFoldDB" id="A0A1G7NFM3"/>
<accession>A0A1G7NFM3</accession>
<name>A0A1G7NFM3_9BACT</name>
<dbReference type="InterPro" id="IPR058944">
    <property type="entry name" value="CntK-like"/>
</dbReference>
<proteinExistence type="predicted"/>
<dbReference type="EMBL" id="FNBX01000011">
    <property type="protein sequence ID" value="SDF72727.1"/>
    <property type="molecule type" value="Genomic_DNA"/>
</dbReference>